<dbReference type="AlphaFoldDB" id="A0A219AQP1"/>
<comment type="caution">
    <text evidence="1">The sequence shown here is derived from an EMBL/GenBank/DDBJ whole genome shotgun (WGS) entry which is preliminary data.</text>
</comment>
<dbReference type="KEGG" id="pchm:VFPPC_18236"/>
<dbReference type="EMBL" id="LSBJ02000009">
    <property type="protein sequence ID" value="OWT42624.1"/>
    <property type="molecule type" value="Genomic_DNA"/>
</dbReference>
<organism evidence="1 2">
    <name type="scientific">Pochonia chlamydosporia 170</name>
    <dbReference type="NCBI Taxonomy" id="1380566"/>
    <lineage>
        <taxon>Eukaryota</taxon>
        <taxon>Fungi</taxon>
        <taxon>Dikarya</taxon>
        <taxon>Ascomycota</taxon>
        <taxon>Pezizomycotina</taxon>
        <taxon>Sordariomycetes</taxon>
        <taxon>Hypocreomycetidae</taxon>
        <taxon>Hypocreales</taxon>
        <taxon>Clavicipitaceae</taxon>
        <taxon>Pochonia</taxon>
    </lineage>
</organism>
<dbReference type="RefSeq" id="XP_022285112.1">
    <property type="nucleotide sequence ID" value="XM_022429879.1"/>
</dbReference>
<keyword evidence="2" id="KW-1185">Reference proteome</keyword>
<sequence>MQNPWPVIYPGLTLHKAHQSHLHLAPGRNSAPAPGSFQQSGEPAGHGCRISHTAIGYCNKCMLISWPEFLIRFHHELNVLCWLTLMTLMTLFGASTSTSTSTSISTPFIAKTKRAMQSILFHSCCYHR</sequence>
<accession>A0A219AQP1</accession>
<dbReference type="GeneID" id="33937075"/>
<protein>
    <submittedName>
        <fullName evidence="1">Uncharacterized protein</fullName>
    </submittedName>
</protein>
<dbReference type="Proteomes" id="UP000078397">
    <property type="component" value="Unassembled WGS sequence"/>
</dbReference>
<reference evidence="1 2" key="1">
    <citation type="journal article" date="2016" name="PLoS Pathog.">
        <title>Biosynthesis of antibiotic leucinostatins in bio-control fungus Purpureocillium lilacinum and their inhibition on phytophthora revealed by genome mining.</title>
        <authorList>
            <person name="Wang G."/>
            <person name="Liu Z."/>
            <person name="Lin R."/>
            <person name="Li E."/>
            <person name="Mao Z."/>
            <person name="Ling J."/>
            <person name="Yang Y."/>
            <person name="Yin W.B."/>
            <person name="Xie B."/>
        </authorList>
    </citation>
    <scope>NUCLEOTIDE SEQUENCE [LARGE SCALE GENOMIC DNA]</scope>
    <source>
        <strain evidence="1">170</strain>
    </source>
</reference>
<gene>
    <name evidence="1" type="ORF">VFPPC_18236</name>
</gene>
<evidence type="ECO:0000313" key="2">
    <source>
        <dbReference type="Proteomes" id="UP000078397"/>
    </source>
</evidence>
<name>A0A219AQP1_METCM</name>
<evidence type="ECO:0000313" key="1">
    <source>
        <dbReference type="EMBL" id="OWT42624.1"/>
    </source>
</evidence>
<proteinExistence type="predicted"/>